<dbReference type="Pfam" id="PF13584">
    <property type="entry name" value="BatD"/>
    <property type="match status" value="1"/>
</dbReference>
<accession>A0A3S9XEH7</accession>
<keyword evidence="1" id="KW-0812">Transmembrane</keyword>
<evidence type="ECO:0000313" key="4">
    <source>
        <dbReference type="Proteomes" id="UP000273143"/>
    </source>
</evidence>
<dbReference type="EMBL" id="CP029822">
    <property type="protein sequence ID" value="AZS50854.1"/>
    <property type="molecule type" value="Genomic_DNA"/>
</dbReference>
<keyword evidence="1" id="KW-1133">Transmembrane helix</keyword>
<keyword evidence="1" id="KW-0472">Membrane</keyword>
<dbReference type="InterPro" id="IPR025738">
    <property type="entry name" value="BatD"/>
</dbReference>
<dbReference type="Pfam" id="PF25607">
    <property type="entry name" value="DUF7939"/>
    <property type="match status" value="1"/>
</dbReference>
<name>A0A3S9XEH7_9GAMM</name>
<dbReference type="KEGG" id="emo:DM558_08690"/>
<sequence length="576" mass="64590">MMSSNGDYQNQKIPLSFYEENSILNNVITKVIIKMIKRLLASLCLFGMIIPTALAEVTARVDKTEIVPGETITLTITTDTNSESPDIEPFKNLFDVVGMNSSTQTVNINGQISRSRSWIMALSPKTTTSSIVIPPLNVGNEQTKPITIKFIDTPQNLSVNGQDILKIETALEQKSVYIQQQQIFTLRVYIDAPKIYKVNQLIKPTIPDLNFQFLTEQNYEKQINGIQYEVIEQKYALSALKSGSIHIPSYALTATIRDKNSLQNKTVTSNELTLEVKPRPANYPANMPFLPAKDVTLSEQWSNPSDNLLEGDSISRTITITATGLTSKQIGTLSIASITGIRSYPENPQLHDNWSQLLPIGTVIQQHVLIPTQAGKITIPEVKIPWWNTQTNKLEYATLPAKTLDVATNPALHNSNSNKASSNTNTLPTIPNIIRKVESPYLWVWQSLSAFFAVTTFIFLGLWLYSRQQPAIIKQEQPIINPKTLLDDIKRACQENDPQQARTALDNWAKQQPENLTDIMIRYTPLAEAIEELNKVLYSEASSTWKGDKLWQAIQTLPPKEQTQSSESIIPPLYPK</sequence>
<proteinExistence type="predicted"/>
<keyword evidence="4" id="KW-1185">Reference proteome</keyword>
<dbReference type="AlphaFoldDB" id="A0A3S9XEH7"/>
<evidence type="ECO:0000313" key="3">
    <source>
        <dbReference type="EMBL" id="AZS50854.1"/>
    </source>
</evidence>
<evidence type="ECO:0000256" key="1">
    <source>
        <dbReference type="SAM" id="Phobius"/>
    </source>
</evidence>
<protein>
    <submittedName>
        <fullName evidence="3">Protein BatD</fullName>
    </submittedName>
</protein>
<gene>
    <name evidence="3" type="ORF">DM558_08690</name>
</gene>
<feature type="domain" description="DUF7939" evidence="2">
    <location>
        <begin position="483"/>
        <end position="559"/>
    </location>
</feature>
<dbReference type="Proteomes" id="UP000273143">
    <property type="component" value="Chromosome"/>
</dbReference>
<reference evidence="4" key="1">
    <citation type="submission" date="2018-06" db="EMBL/GenBank/DDBJ databases">
        <title>Complete genome of Pseudomonas insecticola strain QZS01.</title>
        <authorList>
            <person name="Wang J."/>
            <person name="Su Q."/>
        </authorList>
    </citation>
    <scope>NUCLEOTIDE SEQUENCE [LARGE SCALE GENOMIC DNA]</scope>
    <source>
        <strain evidence="4">QZS01</strain>
    </source>
</reference>
<organism evidence="3 4">
    <name type="scientific">Entomomonas moraniae</name>
    <dbReference type="NCBI Taxonomy" id="2213226"/>
    <lineage>
        <taxon>Bacteria</taxon>
        <taxon>Pseudomonadati</taxon>
        <taxon>Pseudomonadota</taxon>
        <taxon>Gammaproteobacteria</taxon>
        <taxon>Pseudomonadales</taxon>
        <taxon>Pseudomonadaceae</taxon>
        <taxon>Entomomonas</taxon>
    </lineage>
</organism>
<dbReference type="PANTHER" id="PTHR40940:SF1">
    <property type="entry name" value="PROTEIN BATD"/>
    <property type="match status" value="1"/>
</dbReference>
<feature type="transmembrane region" description="Helical" evidence="1">
    <location>
        <begin position="442"/>
        <end position="465"/>
    </location>
</feature>
<dbReference type="PANTHER" id="PTHR40940">
    <property type="entry name" value="PROTEIN BATD-RELATED"/>
    <property type="match status" value="1"/>
</dbReference>
<evidence type="ECO:0000259" key="2">
    <source>
        <dbReference type="Pfam" id="PF25607"/>
    </source>
</evidence>
<dbReference type="InterPro" id="IPR057699">
    <property type="entry name" value="DUF7939"/>
</dbReference>